<dbReference type="EMBL" id="NMQT01000152">
    <property type="protein sequence ID" value="OXM46448.1"/>
    <property type="molecule type" value="Genomic_DNA"/>
</dbReference>
<dbReference type="Proteomes" id="UP000215223">
    <property type="component" value="Unassembled WGS sequence"/>
</dbReference>
<accession>A0A229RIF4</accession>
<proteinExistence type="predicted"/>
<reference evidence="1 2" key="1">
    <citation type="submission" date="2017-07" db="EMBL/GenBank/DDBJ databases">
        <title>Amycolatopsis thailandensis Genome sequencing and assembly.</title>
        <authorList>
            <person name="Kaur N."/>
            <person name="Mayilraj S."/>
        </authorList>
    </citation>
    <scope>NUCLEOTIDE SEQUENCE [LARGE SCALE GENOMIC DNA]</scope>
    <source>
        <strain evidence="1 2">JCM 16380</strain>
    </source>
</reference>
<name>A0A229RIF4_9PSEU</name>
<dbReference type="AlphaFoldDB" id="A0A229RIF4"/>
<protein>
    <submittedName>
        <fullName evidence="1">Glycogen operon protein GlgX</fullName>
    </submittedName>
</protein>
<evidence type="ECO:0000313" key="2">
    <source>
        <dbReference type="Proteomes" id="UP000215223"/>
    </source>
</evidence>
<evidence type="ECO:0000313" key="1">
    <source>
        <dbReference type="EMBL" id="OXM46448.1"/>
    </source>
</evidence>
<comment type="caution">
    <text evidence="1">The sequence shown here is derived from an EMBL/GenBank/DDBJ whole genome shotgun (WGS) entry which is preliminary data.</text>
</comment>
<organism evidence="1 2">
    <name type="scientific">Amycolatopsis thailandensis</name>
    <dbReference type="NCBI Taxonomy" id="589330"/>
    <lineage>
        <taxon>Bacteria</taxon>
        <taxon>Bacillati</taxon>
        <taxon>Actinomycetota</taxon>
        <taxon>Actinomycetes</taxon>
        <taxon>Pseudonocardiales</taxon>
        <taxon>Pseudonocardiaceae</taxon>
        <taxon>Amycolatopsis</taxon>
    </lineage>
</organism>
<keyword evidence="2" id="KW-1185">Reference proteome</keyword>
<gene>
    <name evidence="1" type="ORF">CFP71_36940</name>
</gene>
<sequence>MSLDQQVLPDESLSSRDSIRPRGDAFYGRLFGWSLKWRGTQPFLVLGNGICAVTLPKIHGNQVVARLAETGCEGPAMTVLTQQGPRVAVLAETDGLIPPRIALPRHVEVLAWGALLPLPADSGRVEAHAEWLVEPDPRQRWLPSLDAVLSGARPR</sequence>
<dbReference type="OrthoDB" id="3631260at2"/>
<dbReference type="RefSeq" id="WP_093938557.1">
    <property type="nucleotide sequence ID" value="NZ_JBHUSO010000021.1"/>
</dbReference>